<reference evidence="3" key="1">
    <citation type="journal article" date="2014" name="Front. Microbiol.">
        <title>High frequency of phylogenetically diverse reductive dehalogenase-homologous genes in deep subseafloor sedimentary metagenomes.</title>
        <authorList>
            <person name="Kawai M."/>
            <person name="Futagami T."/>
            <person name="Toyoda A."/>
            <person name="Takaki Y."/>
            <person name="Nishi S."/>
            <person name="Hori S."/>
            <person name="Arai W."/>
            <person name="Tsubouchi T."/>
            <person name="Morono Y."/>
            <person name="Uchiyama I."/>
            <person name="Ito T."/>
            <person name="Fujiyama A."/>
            <person name="Inagaki F."/>
            <person name="Takami H."/>
        </authorList>
    </citation>
    <scope>NUCLEOTIDE SEQUENCE</scope>
    <source>
        <strain evidence="3">Expedition CK06-06</strain>
    </source>
</reference>
<evidence type="ECO:0000259" key="2">
    <source>
        <dbReference type="Pfam" id="PF00753"/>
    </source>
</evidence>
<dbReference type="SUPFAM" id="SSF56281">
    <property type="entry name" value="Metallo-hydrolase/oxidoreductase"/>
    <property type="match status" value="1"/>
</dbReference>
<sequence>KDGKLILVDGGMAASYRKHVAPSLNDLIQVDKAIDLVCVSHIDRDHISGILEMIDSLVDWRVYDYKKEQKKKQKGLKVKKPKSLHPPEIASIWHNAFHEQIGDNSGRIEDMLAAFSSLLSASTIPEYRVNADLLTSTKEAIQLSRRINAKQLNIPLNEHFGGKLVCLRKGQPKKNIGSFTLQIIGPSEKNLQELRDEWNKWLEKNEEQLKKIRAEAEFDEKRLVTNLEQLLEPLVIQADKLGQRSKVTTPNLASIVFLLEESGKKVLMTGDSH</sequence>
<proteinExistence type="predicted"/>
<evidence type="ECO:0000256" key="1">
    <source>
        <dbReference type="SAM" id="Coils"/>
    </source>
</evidence>
<keyword evidence="1" id="KW-0175">Coiled coil</keyword>
<protein>
    <recommendedName>
        <fullName evidence="2">Metallo-beta-lactamase domain-containing protein</fullName>
    </recommendedName>
</protein>
<feature type="domain" description="Metallo-beta-lactamase" evidence="2">
    <location>
        <begin position="2"/>
        <end position="56"/>
    </location>
</feature>
<dbReference type="InterPro" id="IPR036866">
    <property type="entry name" value="RibonucZ/Hydroxyglut_hydro"/>
</dbReference>
<dbReference type="Pfam" id="PF00753">
    <property type="entry name" value="Lactamase_B"/>
    <property type="match status" value="1"/>
</dbReference>
<gene>
    <name evidence="3" type="ORF">S03H2_41223</name>
</gene>
<feature type="coiled-coil region" evidence="1">
    <location>
        <begin position="191"/>
        <end position="222"/>
    </location>
</feature>
<dbReference type="AlphaFoldDB" id="X1IGD1"/>
<feature type="non-terminal residue" evidence="3">
    <location>
        <position position="1"/>
    </location>
</feature>
<dbReference type="Gene3D" id="3.60.15.10">
    <property type="entry name" value="Ribonuclease Z/Hydroxyacylglutathione hydrolase-like"/>
    <property type="match status" value="1"/>
</dbReference>
<dbReference type="EMBL" id="BARU01025596">
    <property type="protein sequence ID" value="GAH68320.1"/>
    <property type="molecule type" value="Genomic_DNA"/>
</dbReference>
<name>X1IGD1_9ZZZZ</name>
<evidence type="ECO:0000313" key="3">
    <source>
        <dbReference type="EMBL" id="GAH68320.1"/>
    </source>
</evidence>
<accession>X1IGD1</accession>
<feature type="non-terminal residue" evidence="3">
    <location>
        <position position="273"/>
    </location>
</feature>
<dbReference type="InterPro" id="IPR001279">
    <property type="entry name" value="Metallo-B-lactamas"/>
</dbReference>
<organism evidence="3">
    <name type="scientific">marine sediment metagenome</name>
    <dbReference type="NCBI Taxonomy" id="412755"/>
    <lineage>
        <taxon>unclassified sequences</taxon>
        <taxon>metagenomes</taxon>
        <taxon>ecological metagenomes</taxon>
    </lineage>
</organism>
<comment type="caution">
    <text evidence="3">The sequence shown here is derived from an EMBL/GenBank/DDBJ whole genome shotgun (WGS) entry which is preliminary data.</text>
</comment>